<proteinExistence type="predicted"/>
<feature type="compositionally biased region" description="Pro residues" evidence="1">
    <location>
        <begin position="43"/>
        <end position="55"/>
    </location>
</feature>
<evidence type="ECO:0000313" key="3">
    <source>
        <dbReference type="Proteomes" id="UP000623467"/>
    </source>
</evidence>
<organism evidence="2 3">
    <name type="scientific">Mycena sanguinolenta</name>
    <dbReference type="NCBI Taxonomy" id="230812"/>
    <lineage>
        <taxon>Eukaryota</taxon>
        <taxon>Fungi</taxon>
        <taxon>Dikarya</taxon>
        <taxon>Basidiomycota</taxon>
        <taxon>Agaricomycotina</taxon>
        <taxon>Agaricomycetes</taxon>
        <taxon>Agaricomycetidae</taxon>
        <taxon>Agaricales</taxon>
        <taxon>Marasmiineae</taxon>
        <taxon>Mycenaceae</taxon>
        <taxon>Mycena</taxon>
    </lineage>
</organism>
<keyword evidence="3" id="KW-1185">Reference proteome</keyword>
<sequence>MPTQAAPPPTTTATTAIAPTGTDITLTNAPSNPHPDDPTDRPSSPPPTPPKPSYPRPVDGAFTRRVVRSIAWGQCHRHTFINARNITLTLGADADHAEVHVPREVHRARVLDGVGGDFEVRTDPASSFFPREEAALPPSFFSARWEVEEHGAVGCGVASAVRRRVLLRFVGAASCGAWCSPSPGCGYPRAHLRLALPRPPEYETAHDGWRDDEEGTAGEGAEHEGEGEGRRGRGEGERRGEGMRRGSPSPSRPSTMGQRERRARVAFPIRCPRLFFSAGVVSREVGGTDEQARREWQKWGEGRGAEKGRRRDGTEEGGREVFLTRPRPHVPLATSLGHRCAERTLVPFPRLVHPPLLALTLGDAAEKRVAASGFMQGSLGLRRTDGCVLSFVSLCCPISPIYTP</sequence>
<protein>
    <submittedName>
        <fullName evidence="2">Uncharacterized protein</fullName>
    </submittedName>
</protein>
<evidence type="ECO:0000313" key="2">
    <source>
        <dbReference type="EMBL" id="KAF7344365.1"/>
    </source>
</evidence>
<feature type="compositionally biased region" description="Basic and acidic residues" evidence="1">
    <location>
        <begin position="220"/>
        <end position="244"/>
    </location>
</feature>
<feature type="compositionally biased region" description="Pro residues" evidence="1">
    <location>
        <begin position="1"/>
        <end position="10"/>
    </location>
</feature>
<feature type="compositionally biased region" description="Low complexity" evidence="1">
    <location>
        <begin position="11"/>
        <end position="22"/>
    </location>
</feature>
<comment type="caution">
    <text evidence="2">The sequence shown here is derived from an EMBL/GenBank/DDBJ whole genome shotgun (WGS) entry which is preliminary data.</text>
</comment>
<name>A0A8H7CNK0_9AGAR</name>
<evidence type="ECO:0000256" key="1">
    <source>
        <dbReference type="SAM" id="MobiDB-lite"/>
    </source>
</evidence>
<dbReference type="AlphaFoldDB" id="A0A8H7CNK0"/>
<feature type="region of interest" description="Disordered" evidence="1">
    <location>
        <begin position="1"/>
        <end position="59"/>
    </location>
</feature>
<accession>A0A8H7CNK0</accession>
<dbReference type="EMBL" id="JACAZH010000021">
    <property type="protein sequence ID" value="KAF7344365.1"/>
    <property type="molecule type" value="Genomic_DNA"/>
</dbReference>
<dbReference type="Proteomes" id="UP000623467">
    <property type="component" value="Unassembled WGS sequence"/>
</dbReference>
<gene>
    <name evidence="2" type="ORF">MSAN_01917500</name>
</gene>
<feature type="region of interest" description="Disordered" evidence="1">
    <location>
        <begin position="201"/>
        <end position="261"/>
    </location>
</feature>
<reference evidence="2" key="1">
    <citation type="submission" date="2020-05" db="EMBL/GenBank/DDBJ databases">
        <title>Mycena genomes resolve the evolution of fungal bioluminescence.</title>
        <authorList>
            <person name="Tsai I.J."/>
        </authorList>
    </citation>
    <scope>NUCLEOTIDE SEQUENCE</scope>
    <source>
        <strain evidence="2">160909Yilan</strain>
    </source>
</reference>
<feature type="compositionally biased region" description="Polar residues" evidence="1">
    <location>
        <begin position="248"/>
        <end position="257"/>
    </location>
</feature>